<feature type="region of interest" description="Disordered" evidence="1">
    <location>
        <begin position="78"/>
        <end position="106"/>
    </location>
</feature>
<dbReference type="AlphaFoldDB" id="A0AAE1E1N8"/>
<keyword evidence="3" id="KW-1185">Reference proteome</keyword>
<feature type="compositionally biased region" description="Basic and acidic residues" evidence="1">
    <location>
        <begin position="78"/>
        <end position="87"/>
    </location>
</feature>
<comment type="caution">
    <text evidence="2">The sequence shown here is derived from an EMBL/GenBank/DDBJ whole genome shotgun (WGS) entry which is preliminary data.</text>
</comment>
<reference evidence="2" key="1">
    <citation type="journal article" date="2023" name="G3 (Bethesda)">
        <title>A reference genome for the long-term kleptoplast-retaining sea slug Elysia crispata morphotype clarki.</title>
        <authorList>
            <person name="Eastman K.E."/>
            <person name="Pendleton A.L."/>
            <person name="Shaikh M.A."/>
            <person name="Suttiyut T."/>
            <person name="Ogas R."/>
            <person name="Tomko P."/>
            <person name="Gavelis G."/>
            <person name="Widhalm J.R."/>
            <person name="Wisecaver J.H."/>
        </authorList>
    </citation>
    <scope>NUCLEOTIDE SEQUENCE</scope>
    <source>
        <strain evidence="2">ECLA1</strain>
    </source>
</reference>
<organism evidence="2 3">
    <name type="scientific">Elysia crispata</name>
    <name type="common">lettuce slug</name>
    <dbReference type="NCBI Taxonomy" id="231223"/>
    <lineage>
        <taxon>Eukaryota</taxon>
        <taxon>Metazoa</taxon>
        <taxon>Spiralia</taxon>
        <taxon>Lophotrochozoa</taxon>
        <taxon>Mollusca</taxon>
        <taxon>Gastropoda</taxon>
        <taxon>Heterobranchia</taxon>
        <taxon>Euthyneura</taxon>
        <taxon>Panpulmonata</taxon>
        <taxon>Sacoglossa</taxon>
        <taxon>Placobranchoidea</taxon>
        <taxon>Plakobranchidae</taxon>
        <taxon>Elysia</taxon>
    </lineage>
</organism>
<dbReference type="EMBL" id="JAWDGP010001486">
    <property type="protein sequence ID" value="KAK3791056.1"/>
    <property type="molecule type" value="Genomic_DNA"/>
</dbReference>
<sequence length="211" mass="24662">MGIRNKILQKDKENLHDWFTETHKILWANNKCILHTMVNALQRKSCKFLNFISRKILVGGLKTGFFQDTTKAVKMADQHERRSITDKPKKKQLNVHSVERSRSRKEDREQAEFHKCAFKYHMNIVIDGRISKIDICIEVFTSIFDVTENSMRRVRDALATTGLPLKNKQDHHNKRPHALTQKEKDLVIGDIQSFREELPITIAREHEGCVC</sequence>
<protein>
    <submittedName>
        <fullName evidence="2">Uncharacterized protein</fullName>
    </submittedName>
</protein>
<dbReference type="Proteomes" id="UP001283361">
    <property type="component" value="Unassembled WGS sequence"/>
</dbReference>
<evidence type="ECO:0000313" key="2">
    <source>
        <dbReference type="EMBL" id="KAK3791056.1"/>
    </source>
</evidence>
<name>A0AAE1E1N8_9GAST</name>
<evidence type="ECO:0000256" key="1">
    <source>
        <dbReference type="SAM" id="MobiDB-lite"/>
    </source>
</evidence>
<feature type="compositionally biased region" description="Basic and acidic residues" evidence="1">
    <location>
        <begin position="97"/>
        <end position="106"/>
    </location>
</feature>
<proteinExistence type="predicted"/>
<evidence type="ECO:0000313" key="3">
    <source>
        <dbReference type="Proteomes" id="UP001283361"/>
    </source>
</evidence>
<gene>
    <name evidence="2" type="ORF">RRG08_010460</name>
</gene>
<accession>A0AAE1E1N8</accession>